<evidence type="ECO:0008006" key="2">
    <source>
        <dbReference type="Google" id="ProtNLM"/>
    </source>
</evidence>
<proteinExistence type="predicted"/>
<feature type="non-terminal residue" evidence="1">
    <location>
        <position position="166"/>
    </location>
</feature>
<dbReference type="AlphaFoldDB" id="X1I4T4"/>
<protein>
    <recommendedName>
        <fullName evidence="2">BioF2-like acetyltransferase domain-containing protein</fullName>
    </recommendedName>
</protein>
<sequence>MDYTVTQESFASLASYQADSGHDLRWASIFVLPAWLRVWWQTFGSGAEPYLRAVRQGGEIIGIAPLLVREATASIIGSADVCDYLDFVVAPGRERDFFTVLLDDLEQKGIKHLDLKPLRPDSPVLTDLVAIARDRKYEVLCHEEGVSVELDLPSTWDEYLATLTGK</sequence>
<gene>
    <name evidence="1" type="ORF">S03H2_50315</name>
</gene>
<name>X1I4T4_9ZZZZ</name>
<evidence type="ECO:0000313" key="1">
    <source>
        <dbReference type="EMBL" id="GAH64320.1"/>
    </source>
</evidence>
<accession>X1I4T4</accession>
<organism evidence="1">
    <name type="scientific">marine sediment metagenome</name>
    <dbReference type="NCBI Taxonomy" id="412755"/>
    <lineage>
        <taxon>unclassified sequences</taxon>
        <taxon>metagenomes</taxon>
        <taxon>ecological metagenomes</taxon>
    </lineage>
</organism>
<comment type="caution">
    <text evidence="1">The sequence shown here is derived from an EMBL/GenBank/DDBJ whole genome shotgun (WGS) entry which is preliminary data.</text>
</comment>
<reference evidence="1" key="1">
    <citation type="journal article" date="2014" name="Front. Microbiol.">
        <title>High frequency of phylogenetically diverse reductive dehalogenase-homologous genes in deep subseafloor sedimentary metagenomes.</title>
        <authorList>
            <person name="Kawai M."/>
            <person name="Futagami T."/>
            <person name="Toyoda A."/>
            <person name="Takaki Y."/>
            <person name="Nishi S."/>
            <person name="Hori S."/>
            <person name="Arai W."/>
            <person name="Tsubouchi T."/>
            <person name="Morono Y."/>
            <person name="Uchiyama I."/>
            <person name="Ito T."/>
            <person name="Fujiyama A."/>
            <person name="Inagaki F."/>
            <person name="Takami H."/>
        </authorList>
    </citation>
    <scope>NUCLEOTIDE SEQUENCE</scope>
    <source>
        <strain evidence="1">Expedition CK06-06</strain>
    </source>
</reference>
<dbReference type="EMBL" id="BARU01031847">
    <property type="protein sequence ID" value="GAH64320.1"/>
    <property type="molecule type" value="Genomic_DNA"/>
</dbReference>